<dbReference type="RefSeq" id="WP_326927767.1">
    <property type="nucleotide sequence ID" value="NZ_CP123443.1"/>
</dbReference>
<evidence type="ECO:0000256" key="2">
    <source>
        <dbReference type="ARBA" id="ARBA00022840"/>
    </source>
</evidence>
<dbReference type="PROSITE" id="PS00675">
    <property type="entry name" value="SIGMA54_INTERACT_1"/>
    <property type="match status" value="1"/>
</dbReference>
<dbReference type="Gene3D" id="3.30.450.40">
    <property type="match status" value="1"/>
</dbReference>
<evidence type="ECO:0000256" key="4">
    <source>
        <dbReference type="ARBA" id="ARBA00023125"/>
    </source>
</evidence>
<dbReference type="PROSITE" id="PS00688">
    <property type="entry name" value="SIGMA54_INTERACT_3"/>
    <property type="match status" value="1"/>
</dbReference>
<accession>A0ABY8MIC4</accession>
<sequence>MQNPIRKRTTPARRADKAPGDGSERDDGEQPSGCHLGDFKSSQRTLSLISSINQILSQSLHRQSPDNEPNPASTTLALLLKNSLNLLAKEIHLPFLLLSIQNDYDNEAIIAESSIANPCSAAQRNVEGEGLETRNVNYRHRYRPGEGIIGMVTKNNRPYFCPDIHSAPEFLNRTGLKEQFSNTTVGFLCLPITQNPTENSPNEQVIGTLSTGLCYLRPPARDRPSLLAEQGDLENYLLDSPMFTDIGELGAFLKLVCDLMVNTVKTRIELEQEHRRLQRANAILRKRSDQNESLRQIVGRSGAMQELFMQITQVAKVDTTVLIRGESGTGKELVARAIHQSSIRAKKPFISVNCATLPEGVIDSELFGHVKGSFTGALHNHKGRFELAEGGTLFLDEISELPLHLQSKLLRILQEKEYQPLGSESMRSADVRIIAASNHNLEQDIQERNFREDLFFRLSVFPIHLPLLRERKSDITLLVDHFLEKNAVRIGTNVVRVADSTISLLMSYNWPGNVRELENVIERASILCEDGVIYAHHLPPTLQSGKSSQTTINYTLKEALERLELDMLYEALKDNQGNMRLAAKQLDISERQIGLRMNRYNLEYKDFRQ</sequence>
<dbReference type="InterPro" id="IPR027417">
    <property type="entry name" value="P-loop_NTPase"/>
</dbReference>
<dbReference type="PANTHER" id="PTHR32071:SF57">
    <property type="entry name" value="C4-DICARBOXYLATE TRANSPORT TRANSCRIPTIONAL REGULATORY PROTEIN DCTD"/>
    <property type="match status" value="1"/>
</dbReference>
<dbReference type="InterPro" id="IPR025662">
    <property type="entry name" value="Sigma_54_int_dom_ATP-bd_1"/>
</dbReference>
<evidence type="ECO:0000256" key="1">
    <source>
        <dbReference type="ARBA" id="ARBA00022741"/>
    </source>
</evidence>
<dbReference type="Gene3D" id="1.10.10.60">
    <property type="entry name" value="Homeodomain-like"/>
    <property type="match status" value="1"/>
</dbReference>
<dbReference type="Gene3D" id="3.40.50.300">
    <property type="entry name" value="P-loop containing nucleotide triphosphate hydrolases"/>
    <property type="match status" value="1"/>
</dbReference>
<dbReference type="Pfam" id="PF00158">
    <property type="entry name" value="Sigma54_activat"/>
    <property type="match status" value="1"/>
</dbReference>
<evidence type="ECO:0000259" key="7">
    <source>
        <dbReference type="PROSITE" id="PS50045"/>
    </source>
</evidence>
<dbReference type="InterPro" id="IPR002078">
    <property type="entry name" value="Sigma_54_int"/>
</dbReference>
<keyword evidence="1" id="KW-0547">Nucleotide-binding</keyword>
<feature type="domain" description="Sigma-54 factor interaction" evidence="7">
    <location>
        <begin position="297"/>
        <end position="526"/>
    </location>
</feature>
<feature type="compositionally biased region" description="Basic residues" evidence="6">
    <location>
        <begin position="1"/>
        <end position="11"/>
    </location>
</feature>
<keyword evidence="3" id="KW-0805">Transcription regulation</keyword>
<dbReference type="PRINTS" id="PR01590">
    <property type="entry name" value="HTHFIS"/>
</dbReference>
<dbReference type="InterPro" id="IPR009057">
    <property type="entry name" value="Homeodomain-like_sf"/>
</dbReference>
<dbReference type="PROSITE" id="PS50045">
    <property type="entry name" value="SIGMA54_INTERACT_4"/>
    <property type="match status" value="1"/>
</dbReference>
<gene>
    <name evidence="8" type="ORF">P0082_01600</name>
</gene>
<keyword evidence="9" id="KW-1185">Reference proteome</keyword>
<proteinExistence type="predicted"/>
<dbReference type="EMBL" id="CP123443">
    <property type="protein sequence ID" value="WGK69581.1"/>
    <property type="molecule type" value="Genomic_DNA"/>
</dbReference>
<dbReference type="SUPFAM" id="SSF55781">
    <property type="entry name" value="GAF domain-like"/>
    <property type="match status" value="1"/>
</dbReference>
<evidence type="ECO:0000256" key="6">
    <source>
        <dbReference type="SAM" id="MobiDB-lite"/>
    </source>
</evidence>
<keyword evidence="4" id="KW-0238">DNA-binding</keyword>
<keyword evidence="2" id="KW-0067">ATP-binding</keyword>
<dbReference type="Gene3D" id="1.10.8.60">
    <property type="match status" value="1"/>
</dbReference>
<dbReference type="Proteomes" id="UP001228690">
    <property type="component" value="Chromosome"/>
</dbReference>
<name>A0ABY8MIC4_9SPIO</name>
<evidence type="ECO:0000313" key="9">
    <source>
        <dbReference type="Proteomes" id="UP001228690"/>
    </source>
</evidence>
<feature type="compositionally biased region" description="Basic and acidic residues" evidence="6">
    <location>
        <begin position="13"/>
        <end position="25"/>
    </location>
</feature>
<dbReference type="InterPro" id="IPR058031">
    <property type="entry name" value="AAA_lid_NorR"/>
</dbReference>
<dbReference type="InterPro" id="IPR002197">
    <property type="entry name" value="HTH_Fis"/>
</dbReference>
<dbReference type="InterPro" id="IPR025943">
    <property type="entry name" value="Sigma_54_int_dom_ATP-bd_2"/>
</dbReference>
<dbReference type="CDD" id="cd00009">
    <property type="entry name" value="AAA"/>
    <property type="match status" value="1"/>
</dbReference>
<evidence type="ECO:0000256" key="5">
    <source>
        <dbReference type="ARBA" id="ARBA00023163"/>
    </source>
</evidence>
<dbReference type="InterPro" id="IPR003593">
    <property type="entry name" value="AAA+_ATPase"/>
</dbReference>
<dbReference type="SUPFAM" id="SSF46689">
    <property type="entry name" value="Homeodomain-like"/>
    <property type="match status" value="1"/>
</dbReference>
<dbReference type="InterPro" id="IPR025944">
    <property type="entry name" value="Sigma_54_int_dom_CS"/>
</dbReference>
<dbReference type="SMART" id="SM00382">
    <property type="entry name" value="AAA"/>
    <property type="match status" value="1"/>
</dbReference>
<keyword evidence="5" id="KW-0804">Transcription</keyword>
<dbReference type="PROSITE" id="PS00676">
    <property type="entry name" value="SIGMA54_INTERACT_2"/>
    <property type="match status" value="1"/>
</dbReference>
<dbReference type="SUPFAM" id="SSF52540">
    <property type="entry name" value="P-loop containing nucleoside triphosphate hydrolases"/>
    <property type="match status" value="1"/>
</dbReference>
<feature type="region of interest" description="Disordered" evidence="6">
    <location>
        <begin position="1"/>
        <end position="37"/>
    </location>
</feature>
<dbReference type="Pfam" id="PF02954">
    <property type="entry name" value="HTH_8"/>
    <property type="match status" value="1"/>
</dbReference>
<dbReference type="Pfam" id="PF25601">
    <property type="entry name" value="AAA_lid_14"/>
    <property type="match status" value="1"/>
</dbReference>
<protein>
    <submittedName>
        <fullName evidence="8">Sigma-54-dependent Fis family transcriptional regulator</fullName>
    </submittedName>
</protein>
<dbReference type="InterPro" id="IPR029016">
    <property type="entry name" value="GAF-like_dom_sf"/>
</dbReference>
<organism evidence="8 9">
    <name type="scientific">Candidatus Haliotispira prima</name>
    <dbReference type="NCBI Taxonomy" id="3034016"/>
    <lineage>
        <taxon>Bacteria</taxon>
        <taxon>Pseudomonadati</taxon>
        <taxon>Spirochaetota</taxon>
        <taxon>Spirochaetia</taxon>
        <taxon>Spirochaetales</taxon>
        <taxon>Spirochaetaceae</taxon>
        <taxon>Candidatus Haliotispira</taxon>
    </lineage>
</organism>
<evidence type="ECO:0000256" key="3">
    <source>
        <dbReference type="ARBA" id="ARBA00023015"/>
    </source>
</evidence>
<dbReference type="PANTHER" id="PTHR32071">
    <property type="entry name" value="TRANSCRIPTIONAL REGULATORY PROTEIN"/>
    <property type="match status" value="1"/>
</dbReference>
<evidence type="ECO:0000313" key="8">
    <source>
        <dbReference type="EMBL" id="WGK69581.1"/>
    </source>
</evidence>
<reference evidence="8 9" key="1">
    <citation type="submission" date="2023-04" db="EMBL/GenBank/DDBJ databases">
        <title>Spirochaete genome identified in red abalone sample constitutes a novel genus.</title>
        <authorList>
            <person name="Sharma S.P."/>
            <person name="Purcell C.M."/>
            <person name="Hyde J.R."/>
            <person name="Severin A.J."/>
        </authorList>
    </citation>
    <scope>NUCLEOTIDE SEQUENCE [LARGE SCALE GENOMIC DNA]</scope>
    <source>
        <strain evidence="8 9">SP-2023</strain>
    </source>
</reference>